<keyword evidence="1" id="KW-0547">Nucleotide-binding</keyword>
<gene>
    <name evidence="4" type="ORF">ISU10_18620</name>
</gene>
<dbReference type="InterPro" id="IPR016032">
    <property type="entry name" value="Sig_transdc_resp-reg_C-effctor"/>
</dbReference>
<evidence type="ECO:0000313" key="4">
    <source>
        <dbReference type="EMBL" id="MBF4769788.1"/>
    </source>
</evidence>
<dbReference type="PROSITE" id="PS00622">
    <property type="entry name" value="HTH_LUXR_1"/>
    <property type="match status" value="1"/>
</dbReference>
<dbReference type="PANTHER" id="PTHR16305">
    <property type="entry name" value="TESTICULAR SOLUBLE ADENYLYL CYCLASE"/>
    <property type="match status" value="1"/>
</dbReference>
<evidence type="ECO:0000256" key="1">
    <source>
        <dbReference type="ARBA" id="ARBA00022741"/>
    </source>
</evidence>
<evidence type="ECO:0000313" key="5">
    <source>
        <dbReference type="Proteomes" id="UP000660668"/>
    </source>
</evidence>
<dbReference type="Pfam" id="PF00196">
    <property type="entry name" value="GerE"/>
    <property type="match status" value="1"/>
</dbReference>
<name>A0A930VN34_9ACTN</name>
<dbReference type="GO" id="GO:0003677">
    <property type="term" value="F:DNA binding"/>
    <property type="evidence" value="ECO:0007669"/>
    <property type="project" value="InterPro"/>
</dbReference>
<dbReference type="Pfam" id="PF13191">
    <property type="entry name" value="AAA_16"/>
    <property type="match status" value="1"/>
</dbReference>
<dbReference type="SUPFAM" id="SSF46894">
    <property type="entry name" value="C-terminal effector domain of the bipartite response regulators"/>
    <property type="match status" value="1"/>
</dbReference>
<organism evidence="4 5">
    <name type="scientific">Nocardioides agariphilus</name>
    <dbReference type="NCBI Taxonomy" id="433664"/>
    <lineage>
        <taxon>Bacteria</taxon>
        <taxon>Bacillati</taxon>
        <taxon>Actinomycetota</taxon>
        <taxon>Actinomycetes</taxon>
        <taxon>Propionibacteriales</taxon>
        <taxon>Nocardioidaceae</taxon>
        <taxon>Nocardioides</taxon>
    </lineage>
</organism>
<dbReference type="GO" id="GO:0004016">
    <property type="term" value="F:adenylate cyclase activity"/>
    <property type="evidence" value="ECO:0007669"/>
    <property type="project" value="TreeGrafter"/>
</dbReference>
<dbReference type="Gene3D" id="1.10.10.10">
    <property type="entry name" value="Winged helix-like DNA-binding domain superfamily/Winged helix DNA-binding domain"/>
    <property type="match status" value="1"/>
</dbReference>
<dbReference type="InterPro" id="IPR041664">
    <property type="entry name" value="AAA_16"/>
</dbReference>
<sequence>MARFTALVEAARNGTAGCVVVRGEPGIGKSVLIDEAVAAVGEATVLRTQGLEVEAPLAFAALHRLLRPLDRLRGQLPGPQARALRVAFGEEDGTSVEPFLIGVATLSLLTAAAEESLVVCVVDDAHWLDAATAAALLFSARRLGADRVAMVFAAREGEWAGFDPQGLAEIVLTGLDDQASRALLADRWGEAPAIAVTDRLIAETRGNPLALVELPSELTPSQLQGTSELPAQLHLTDRVEQVFLDRSRRLPATVQSVLLLAAADDTGDLDTIRRASNRLGLPEAALPEAVASGLLVSDATSCSVRHPLVRSAIYQAASASERRQVHLALAEVLAGSGDPDRETWHRAFAAEGPDQSLVSALELVGTRALRRGGYVAALAAYERAAGLSTDQAQRAGLTFAAARSAWACGQAAHAQALLTTARELSVDPLLLCDIARVRGHIEVNVGSAPEAHRIFVEAAHAVLASDPGRALETGVAAAVMRTFGADSGTPLRAADLLAATEADQTARTRCLRHLLVAMTHTAQGEWRAAVEALDLALDVGEQVDDRDVLWNLGNAALQLGDDRRQQQFYSFALSRAREAGAVTAVVYCLQRLCFGYYLAGDLVALRVAAEEALALASSIGQRAMTALPVAWLTMLAALQGSDEYDDLVQRLEEVVAASPLGITADPVHDLARWAAGIRAAGAGDATGALHQLTRLRVPVFARMADPERIEAATRCHEIEAARDRTEELARFAESTGRRWALASVAFGRALTAEPDEAEAYFAEALSHHALADRPLDQARTRLAYGEWLRRAQRRVDARTHLRHAAETFQDLRAEALADRANQELRASGETARKRDPSTLVDLTQMELKVAQLVSSGMSNKEVAAQCWISPRTVAFHLRNVFAKAGITSRGELARLDLG</sequence>
<comment type="caution">
    <text evidence="4">The sequence shown here is derived from an EMBL/GenBank/DDBJ whole genome shotgun (WGS) entry which is preliminary data.</text>
</comment>
<protein>
    <submittedName>
        <fullName evidence="4">AAA family ATPase</fullName>
    </submittedName>
</protein>
<dbReference type="GO" id="GO:0005524">
    <property type="term" value="F:ATP binding"/>
    <property type="evidence" value="ECO:0007669"/>
    <property type="project" value="UniProtKB-KW"/>
</dbReference>
<dbReference type="InterPro" id="IPR000792">
    <property type="entry name" value="Tscrpt_reg_LuxR_C"/>
</dbReference>
<feature type="domain" description="HTH luxR-type" evidence="3">
    <location>
        <begin position="835"/>
        <end position="898"/>
    </location>
</feature>
<keyword evidence="2" id="KW-0067">ATP-binding</keyword>
<dbReference type="AlphaFoldDB" id="A0A930VN34"/>
<dbReference type="InterPro" id="IPR036388">
    <property type="entry name" value="WH-like_DNA-bd_sf"/>
</dbReference>
<dbReference type="Proteomes" id="UP000660668">
    <property type="component" value="Unassembled WGS sequence"/>
</dbReference>
<dbReference type="PRINTS" id="PR00038">
    <property type="entry name" value="HTHLUXR"/>
</dbReference>
<dbReference type="Gene3D" id="1.25.40.10">
    <property type="entry name" value="Tetratricopeptide repeat domain"/>
    <property type="match status" value="1"/>
</dbReference>
<dbReference type="InterPro" id="IPR011990">
    <property type="entry name" value="TPR-like_helical_dom_sf"/>
</dbReference>
<dbReference type="InterPro" id="IPR027417">
    <property type="entry name" value="P-loop_NTPase"/>
</dbReference>
<dbReference type="PANTHER" id="PTHR16305:SF35">
    <property type="entry name" value="TRANSCRIPTIONAL ACTIVATOR DOMAIN"/>
    <property type="match status" value="1"/>
</dbReference>
<dbReference type="CDD" id="cd06170">
    <property type="entry name" value="LuxR_C_like"/>
    <property type="match status" value="1"/>
</dbReference>
<dbReference type="SMART" id="SM00421">
    <property type="entry name" value="HTH_LUXR"/>
    <property type="match status" value="1"/>
</dbReference>
<keyword evidence="5" id="KW-1185">Reference proteome</keyword>
<dbReference type="EMBL" id="JADKPO010000032">
    <property type="protein sequence ID" value="MBF4769788.1"/>
    <property type="molecule type" value="Genomic_DNA"/>
</dbReference>
<evidence type="ECO:0000256" key="2">
    <source>
        <dbReference type="ARBA" id="ARBA00022840"/>
    </source>
</evidence>
<dbReference type="PROSITE" id="PS50043">
    <property type="entry name" value="HTH_LUXR_2"/>
    <property type="match status" value="1"/>
</dbReference>
<dbReference type="GO" id="GO:0006355">
    <property type="term" value="P:regulation of DNA-templated transcription"/>
    <property type="evidence" value="ECO:0007669"/>
    <property type="project" value="InterPro"/>
</dbReference>
<proteinExistence type="predicted"/>
<evidence type="ECO:0000259" key="3">
    <source>
        <dbReference type="PROSITE" id="PS50043"/>
    </source>
</evidence>
<accession>A0A930VN34</accession>
<dbReference type="SUPFAM" id="SSF48452">
    <property type="entry name" value="TPR-like"/>
    <property type="match status" value="1"/>
</dbReference>
<dbReference type="GO" id="GO:0005737">
    <property type="term" value="C:cytoplasm"/>
    <property type="evidence" value="ECO:0007669"/>
    <property type="project" value="TreeGrafter"/>
</dbReference>
<reference evidence="4" key="1">
    <citation type="submission" date="2020-11" db="EMBL/GenBank/DDBJ databases">
        <title>Nocardioides cynanchi sp. nov., isolated from soil of rhizosphere of Cynanchum wilfordii.</title>
        <authorList>
            <person name="Lee J.-S."/>
            <person name="Suh M.K."/>
            <person name="Kim J.-S."/>
        </authorList>
    </citation>
    <scope>NUCLEOTIDE SEQUENCE</scope>
    <source>
        <strain evidence="4">KCTC 19276</strain>
    </source>
</reference>
<dbReference type="SUPFAM" id="SSF52540">
    <property type="entry name" value="P-loop containing nucleoside triphosphate hydrolases"/>
    <property type="match status" value="1"/>
</dbReference>